<dbReference type="RefSeq" id="WP_012929615.1">
    <property type="nucleotide sequence ID" value="NC_013730.1"/>
</dbReference>
<protein>
    <submittedName>
        <fullName evidence="1">Uncharacterized protein</fullName>
    </submittedName>
</protein>
<dbReference type="HOGENOM" id="CLU_2287349_0_0_10"/>
<organism evidence="1 2">
    <name type="scientific">Spirosoma linguale (strain ATCC 33905 / DSM 74 / LMG 10896 / Claus 1)</name>
    <dbReference type="NCBI Taxonomy" id="504472"/>
    <lineage>
        <taxon>Bacteria</taxon>
        <taxon>Pseudomonadati</taxon>
        <taxon>Bacteroidota</taxon>
        <taxon>Cytophagia</taxon>
        <taxon>Cytophagales</taxon>
        <taxon>Cytophagaceae</taxon>
        <taxon>Spirosoma</taxon>
    </lineage>
</organism>
<dbReference type="EMBL" id="CP001769">
    <property type="protein sequence ID" value="ADB41114.1"/>
    <property type="molecule type" value="Genomic_DNA"/>
</dbReference>
<name>D2QGU2_SPILD</name>
<evidence type="ECO:0000313" key="2">
    <source>
        <dbReference type="Proteomes" id="UP000002028"/>
    </source>
</evidence>
<evidence type="ECO:0000313" key="1">
    <source>
        <dbReference type="EMBL" id="ADB41114.1"/>
    </source>
</evidence>
<gene>
    <name evidence="1" type="ordered locus">Slin_5142</name>
</gene>
<dbReference type="AlphaFoldDB" id="D2QGU2"/>
<reference evidence="1 2" key="1">
    <citation type="journal article" date="2010" name="Stand. Genomic Sci.">
        <title>Complete genome sequence of Spirosoma linguale type strain (1).</title>
        <authorList>
            <person name="Lail K."/>
            <person name="Sikorski J."/>
            <person name="Saunders E."/>
            <person name="Lapidus A."/>
            <person name="Glavina Del Rio T."/>
            <person name="Copeland A."/>
            <person name="Tice H."/>
            <person name="Cheng J.-F."/>
            <person name="Lucas S."/>
            <person name="Nolan M."/>
            <person name="Bruce D."/>
            <person name="Goodwin L."/>
            <person name="Pitluck S."/>
            <person name="Ivanova N."/>
            <person name="Mavromatis K."/>
            <person name="Ovchinnikova G."/>
            <person name="Pati A."/>
            <person name="Chen A."/>
            <person name="Palaniappan K."/>
            <person name="Land M."/>
            <person name="Hauser L."/>
            <person name="Chang Y.-J."/>
            <person name="Jeffries C.D."/>
            <person name="Chain P."/>
            <person name="Brettin T."/>
            <person name="Detter J.C."/>
            <person name="Schuetze A."/>
            <person name="Rohde M."/>
            <person name="Tindall B.J."/>
            <person name="Goeker M."/>
            <person name="Bristow J."/>
            <person name="Eisen J.A."/>
            <person name="Markowitz V."/>
            <person name="Hugenholtz P."/>
            <person name="Kyrpides N.C."/>
            <person name="Klenk H.-P."/>
            <person name="Chen F."/>
        </authorList>
    </citation>
    <scope>NUCLEOTIDE SEQUENCE [LARGE SCALE GENOMIC DNA]</scope>
    <source>
        <strain evidence="2">ATCC 33905 / DSM 74 / LMG 10896 / Claus 1</strain>
    </source>
</reference>
<keyword evidence="2" id="KW-1185">Reference proteome</keyword>
<dbReference type="KEGG" id="sli:Slin_5142"/>
<dbReference type="STRING" id="504472.Slin_5142"/>
<sequence>MEPKQEKWINDILDSVNSLQRAEPSPFLFAKIRDRLNAASQPVYVPARTVWLAAASFTLLALLNWQLTTTPAPATTTQTTELNTVATEMQLYPATNQLYDVWNGQNY</sequence>
<accession>D2QGU2</accession>
<dbReference type="eggNOG" id="ENOG5033CW8">
    <property type="taxonomic scope" value="Bacteria"/>
</dbReference>
<proteinExistence type="predicted"/>
<dbReference type="Proteomes" id="UP000002028">
    <property type="component" value="Chromosome"/>
</dbReference>